<evidence type="ECO:0000313" key="2">
    <source>
        <dbReference type="EMBL" id="TCB87508.1"/>
    </source>
</evidence>
<dbReference type="EMBL" id="SJON01000005">
    <property type="protein sequence ID" value="TCB87508.1"/>
    <property type="molecule type" value="Genomic_DNA"/>
</dbReference>
<dbReference type="AlphaFoldDB" id="A0AAE8QXJ8"/>
<dbReference type="Proteomes" id="UP000291623">
    <property type="component" value="Unassembled WGS sequence"/>
</dbReference>
<comment type="caution">
    <text evidence="2">The sequence shown here is derived from an EMBL/GenBank/DDBJ whole genome shotgun (WGS) entry which is preliminary data.</text>
</comment>
<evidence type="ECO:0000313" key="3">
    <source>
        <dbReference type="Proteomes" id="UP000291623"/>
    </source>
</evidence>
<sequence length="117" mass="13301">MATKFTLNPKPTFKLSVSIPRPGEDDGVVTLIVRHKTRKQLKDMEDNLKRAAELVDGSADQVDAPLNYLAEIIESWNIDSEYNRDNLALLLENYPRAFDSIVSAYTKELYAVREKNS</sequence>
<feature type="coiled-coil region" evidence="1">
    <location>
        <begin position="34"/>
        <end position="61"/>
    </location>
</feature>
<accession>A0AAE8QXJ8</accession>
<proteinExistence type="predicted"/>
<organism evidence="2 3">
    <name type="scientific">Enterobacter quasihormaechei</name>
    <dbReference type="NCBI Taxonomy" id="2529382"/>
    <lineage>
        <taxon>Bacteria</taxon>
        <taxon>Pseudomonadati</taxon>
        <taxon>Pseudomonadota</taxon>
        <taxon>Gammaproteobacteria</taxon>
        <taxon>Enterobacterales</taxon>
        <taxon>Enterobacteriaceae</taxon>
        <taxon>Enterobacter</taxon>
    </lineage>
</organism>
<protein>
    <recommendedName>
        <fullName evidence="4">Tail assembly chaperone</fullName>
    </recommendedName>
</protein>
<gene>
    <name evidence="2" type="ORF">E0L16_08910</name>
</gene>
<evidence type="ECO:0008006" key="4">
    <source>
        <dbReference type="Google" id="ProtNLM"/>
    </source>
</evidence>
<keyword evidence="1" id="KW-0175">Coiled coil</keyword>
<dbReference type="GeneID" id="92384902"/>
<dbReference type="RefSeq" id="WP_131636754.1">
    <property type="nucleotide sequence ID" value="NZ_JAXROK010000008.1"/>
</dbReference>
<dbReference type="Pfam" id="PF08748">
    <property type="entry name" value="Phage_TAC_4"/>
    <property type="match status" value="1"/>
</dbReference>
<evidence type="ECO:0000256" key="1">
    <source>
        <dbReference type="SAM" id="Coils"/>
    </source>
</evidence>
<reference evidence="2 3" key="1">
    <citation type="submission" date="2019-02" db="EMBL/GenBank/DDBJ databases">
        <title>The draft genome of Enterobacter spp. strains.</title>
        <authorList>
            <person name="Wang C."/>
            <person name="Feng Y."/>
            <person name="Zong Z."/>
        </authorList>
    </citation>
    <scope>NUCLEOTIDE SEQUENCE [LARGE SCALE GENOMIC DNA]</scope>
    <source>
        <strain evidence="2 3">WCHEQ120003</strain>
    </source>
</reference>
<dbReference type="InterPro" id="IPR014859">
    <property type="entry name" value="Phage_TAC_4"/>
</dbReference>
<name>A0AAE8QXJ8_9ENTR</name>